<organism evidence="2 3">
    <name type="scientific">Solicola gregarius</name>
    <dbReference type="NCBI Taxonomy" id="2908642"/>
    <lineage>
        <taxon>Bacteria</taxon>
        <taxon>Bacillati</taxon>
        <taxon>Actinomycetota</taxon>
        <taxon>Actinomycetes</taxon>
        <taxon>Propionibacteriales</taxon>
        <taxon>Nocardioidaceae</taxon>
        <taxon>Solicola</taxon>
    </lineage>
</organism>
<keyword evidence="3" id="KW-1185">Reference proteome</keyword>
<dbReference type="InterPro" id="IPR018929">
    <property type="entry name" value="DUF2510"/>
</dbReference>
<accession>A0AA46YLZ2</accession>
<protein>
    <submittedName>
        <fullName evidence="2">DUF2510 domain-containing protein</fullName>
    </submittedName>
</protein>
<sequence>MPVRPGWYRDPVDDFEWRWWSGREWTHDVRTGRLTTTSALEPGTIPEGESIVWTDGRYTITTHTVHVSEGGRPVVLPWWSVAAVNQSVSALESTSGTGTIVLRVAYPGYTDRAEWRMKRVADPDRVQALAYTWMRRHRLAAGYG</sequence>
<dbReference type="AlphaFoldDB" id="A0AA46YLZ2"/>
<evidence type="ECO:0000259" key="1">
    <source>
        <dbReference type="Pfam" id="PF10708"/>
    </source>
</evidence>
<name>A0AA46YLZ2_9ACTN</name>
<evidence type="ECO:0000313" key="3">
    <source>
        <dbReference type="Proteomes" id="UP001164390"/>
    </source>
</evidence>
<dbReference type="RefSeq" id="WP_271634135.1">
    <property type="nucleotide sequence ID" value="NZ_CP094970.1"/>
</dbReference>
<dbReference type="Pfam" id="PF10708">
    <property type="entry name" value="DUF2510"/>
    <property type="match status" value="1"/>
</dbReference>
<proteinExistence type="predicted"/>
<dbReference type="KEGG" id="sgrg:L0C25_22895"/>
<reference evidence="2" key="1">
    <citation type="submission" date="2022-01" db="EMBL/GenBank/DDBJ databases">
        <title>Nocardioidaceae gen. sp. A5X3R13.</title>
        <authorList>
            <person name="Lopez Marin M.A."/>
            <person name="Uhlik O."/>
        </authorList>
    </citation>
    <scope>NUCLEOTIDE SEQUENCE</scope>
    <source>
        <strain evidence="2">A5X3R13</strain>
    </source>
</reference>
<dbReference type="EMBL" id="CP094970">
    <property type="protein sequence ID" value="UYM05323.1"/>
    <property type="molecule type" value="Genomic_DNA"/>
</dbReference>
<evidence type="ECO:0000313" key="2">
    <source>
        <dbReference type="EMBL" id="UYM05323.1"/>
    </source>
</evidence>
<gene>
    <name evidence="2" type="ORF">L0C25_22895</name>
</gene>
<feature type="domain" description="DUF2510" evidence="1">
    <location>
        <begin position="5"/>
        <end position="31"/>
    </location>
</feature>
<dbReference type="Proteomes" id="UP001164390">
    <property type="component" value="Chromosome"/>
</dbReference>